<evidence type="ECO:0000256" key="3">
    <source>
        <dbReference type="PROSITE-ProRule" id="PRU00059"/>
    </source>
</evidence>
<reference evidence="6" key="1">
    <citation type="submission" date="2020-11" db="EMBL/GenBank/DDBJ databases">
        <authorList>
            <person name="Tran Van P."/>
        </authorList>
    </citation>
    <scope>NUCLEOTIDE SEQUENCE</scope>
</reference>
<dbReference type="InterPro" id="IPR000859">
    <property type="entry name" value="CUB_dom"/>
</dbReference>
<keyword evidence="1" id="KW-0677">Repeat</keyword>
<evidence type="ECO:0000259" key="5">
    <source>
        <dbReference type="PROSITE" id="PS01180"/>
    </source>
</evidence>
<name>A0A7R9AF50_9CRUS</name>
<feature type="domain" description="CUB" evidence="5">
    <location>
        <begin position="7"/>
        <end position="123"/>
    </location>
</feature>
<accession>A0A7R9AF50</accession>
<dbReference type="InterPro" id="IPR035914">
    <property type="entry name" value="Sperma_CUB_dom_sf"/>
</dbReference>
<evidence type="ECO:0000256" key="4">
    <source>
        <dbReference type="SAM" id="MobiDB-lite"/>
    </source>
</evidence>
<dbReference type="EMBL" id="CAJPEV010005256">
    <property type="protein sequence ID" value="CAG0902946.1"/>
    <property type="molecule type" value="Genomic_DNA"/>
</dbReference>
<comment type="caution">
    <text evidence="3">Lacks conserved residue(s) required for the propagation of feature annotation.</text>
</comment>
<sequence>MAHVRVCGGHLEANETLQSISSHAKFGDQNYPNAQDCDWTIEAPPGTNIRLTFSGFELEEEPGCEYDYVEVFAGYDDSSASYGKHCGSKIPPEIMSVNEALLIRFHSDDTVNMKGFLASYQTEDPPEKEEVEAKPKKEKKKEEVANTTEAIDGSAEWWIDSWPKSAENSETPILLSIRNSPFVVLQVRSFEFEAPEAARGPQGRFHPSIPCRL</sequence>
<organism evidence="6">
    <name type="scientific">Darwinula stevensoni</name>
    <dbReference type="NCBI Taxonomy" id="69355"/>
    <lineage>
        <taxon>Eukaryota</taxon>
        <taxon>Metazoa</taxon>
        <taxon>Ecdysozoa</taxon>
        <taxon>Arthropoda</taxon>
        <taxon>Crustacea</taxon>
        <taxon>Oligostraca</taxon>
        <taxon>Ostracoda</taxon>
        <taxon>Podocopa</taxon>
        <taxon>Podocopida</taxon>
        <taxon>Darwinulocopina</taxon>
        <taxon>Darwinuloidea</taxon>
        <taxon>Darwinulidae</taxon>
        <taxon>Darwinula</taxon>
    </lineage>
</organism>
<dbReference type="EMBL" id="LR904773">
    <property type="protein sequence ID" value="CAD7253083.1"/>
    <property type="molecule type" value="Genomic_DNA"/>
</dbReference>
<dbReference type="SUPFAM" id="SSF49854">
    <property type="entry name" value="Spermadhesin, CUB domain"/>
    <property type="match status" value="1"/>
</dbReference>
<dbReference type="Proteomes" id="UP000677054">
    <property type="component" value="Unassembled WGS sequence"/>
</dbReference>
<feature type="compositionally biased region" description="Basic and acidic residues" evidence="4">
    <location>
        <begin position="131"/>
        <end position="141"/>
    </location>
</feature>
<dbReference type="AlphaFoldDB" id="A0A7R9AF50"/>
<evidence type="ECO:0000313" key="7">
    <source>
        <dbReference type="Proteomes" id="UP000677054"/>
    </source>
</evidence>
<evidence type="ECO:0000313" key="6">
    <source>
        <dbReference type="EMBL" id="CAD7253083.1"/>
    </source>
</evidence>
<dbReference type="Pfam" id="PF00431">
    <property type="entry name" value="CUB"/>
    <property type="match status" value="1"/>
</dbReference>
<dbReference type="PROSITE" id="PS01180">
    <property type="entry name" value="CUB"/>
    <property type="match status" value="1"/>
</dbReference>
<keyword evidence="7" id="KW-1185">Reference proteome</keyword>
<evidence type="ECO:0000256" key="1">
    <source>
        <dbReference type="ARBA" id="ARBA00022737"/>
    </source>
</evidence>
<proteinExistence type="predicted"/>
<dbReference type="Gene3D" id="2.60.120.290">
    <property type="entry name" value="Spermadhesin, CUB domain"/>
    <property type="match status" value="1"/>
</dbReference>
<dbReference type="CDD" id="cd00041">
    <property type="entry name" value="CUB"/>
    <property type="match status" value="1"/>
</dbReference>
<gene>
    <name evidence="6" type="ORF">DSTB1V02_LOCUS12833</name>
</gene>
<dbReference type="PANTHER" id="PTHR24251">
    <property type="entry name" value="OVOCHYMASE-RELATED"/>
    <property type="match status" value="1"/>
</dbReference>
<dbReference type="SMART" id="SM00042">
    <property type="entry name" value="CUB"/>
    <property type="match status" value="1"/>
</dbReference>
<dbReference type="OrthoDB" id="431034at2759"/>
<evidence type="ECO:0000256" key="2">
    <source>
        <dbReference type="ARBA" id="ARBA00023157"/>
    </source>
</evidence>
<dbReference type="PANTHER" id="PTHR24251:SF37">
    <property type="entry name" value="CUB DOMAIN-CONTAINING PROTEIN"/>
    <property type="match status" value="1"/>
</dbReference>
<feature type="region of interest" description="Disordered" evidence="4">
    <location>
        <begin position="121"/>
        <end position="141"/>
    </location>
</feature>
<protein>
    <recommendedName>
        <fullName evidence="5">CUB domain-containing protein</fullName>
    </recommendedName>
</protein>
<dbReference type="FunFam" id="2.60.120.290:FF:000013">
    <property type="entry name" value="Membrane frizzled-related protein"/>
    <property type="match status" value="1"/>
</dbReference>
<keyword evidence="2" id="KW-1015">Disulfide bond</keyword>